<keyword evidence="1" id="KW-0346">Stress response</keyword>
<dbReference type="OrthoDB" id="9792284at2"/>
<name>A0A073K9X2_9BACI</name>
<organism evidence="5 6">
    <name type="scientific">Bacillus gaemokensis</name>
    <dbReference type="NCBI Taxonomy" id="574375"/>
    <lineage>
        <taxon>Bacteria</taxon>
        <taxon>Bacillati</taxon>
        <taxon>Bacillota</taxon>
        <taxon>Bacilli</taxon>
        <taxon>Bacillales</taxon>
        <taxon>Bacillaceae</taxon>
        <taxon>Bacillus</taxon>
        <taxon>Bacillus cereus group</taxon>
    </lineage>
</organism>
<evidence type="ECO:0000256" key="2">
    <source>
        <dbReference type="ARBA" id="ARBA00023239"/>
    </source>
</evidence>
<comment type="similarity">
    <text evidence="3">Belongs to the peptidase C56 family. HSP31-like subfamily.</text>
</comment>
<dbReference type="CDD" id="cd03141">
    <property type="entry name" value="GATase1_Hsp31_like"/>
    <property type="match status" value="1"/>
</dbReference>
<comment type="caution">
    <text evidence="5">The sequence shown here is derived from an EMBL/GenBank/DDBJ whole genome shotgun (WGS) entry which is preliminary data.</text>
</comment>
<evidence type="ECO:0000256" key="3">
    <source>
        <dbReference type="ARBA" id="ARBA00038493"/>
    </source>
</evidence>
<dbReference type="InterPro" id="IPR002818">
    <property type="entry name" value="DJ-1/PfpI"/>
</dbReference>
<evidence type="ECO:0000259" key="4">
    <source>
        <dbReference type="Pfam" id="PF01965"/>
    </source>
</evidence>
<dbReference type="GO" id="GO:0019243">
    <property type="term" value="P:methylglyoxal catabolic process to D-lactate via S-lactoyl-glutathione"/>
    <property type="evidence" value="ECO:0007669"/>
    <property type="project" value="TreeGrafter"/>
</dbReference>
<dbReference type="STRING" id="574375.AZF08_21325"/>
<gene>
    <name evidence="5" type="ORF">BAGA_09585</name>
</gene>
<dbReference type="InterPro" id="IPR050325">
    <property type="entry name" value="Prot/Nucl_acid_deglycase"/>
</dbReference>
<dbReference type="AlphaFoldDB" id="A0A073K9X2"/>
<feature type="domain" description="DJ-1/PfpI" evidence="4">
    <location>
        <begin position="82"/>
        <end position="213"/>
    </location>
</feature>
<dbReference type="Gene3D" id="3.40.50.880">
    <property type="match status" value="1"/>
</dbReference>
<evidence type="ECO:0000313" key="5">
    <source>
        <dbReference type="EMBL" id="KEK23360.1"/>
    </source>
</evidence>
<protein>
    <submittedName>
        <fullName evidence="5">Thiamine biosynthesis protein ThiJ</fullName>
    </submittedName>
</protein>
<dbReference type="GO" id="GO:0005737">
    <property type="term" value="C:cytoplasm"/>
    <property type="evidence" value="ECO:0007669"/>
    <property type="project" value="TreeGrafter"/>
</dbReference>
<keyword evidence="2" id="KW-0456">Lyase</keyword>
<accession>A0A073K9X2</accession>
<sequence>MLRRILLVATNADNMNGHPTGLWLEELATPYILFILSRFDVDIVSINGGKVPIDKWSIPNGVPSIFEHIIPLLQDTQPISIVNFFNYDAVLFCGGHGAIVDFPNNPYVANLILNMYRNKRIVAAVCHGVGALVNVQNENGSFFSTGKQITGYTNHEEKAVHLVNRVPFLLESRLRDEGALFYKAPIFTPHVVVDENLITGQNPQSSLKIAETIKQCL</sequence>
<dbReference type="Pfam" id="PF01965">
    <property type="entry name" value="DJ-1_PfpI"/>
    <property type="match status" value="1"/>
</dbReference>
<evidence type="ECO:0000313" key="6">
    <source>
        <dbReference type="Proteomes" id="UP000027778"/>
    </source>
</evidence>
<reference evidence="5 6" key="1">
    <citation type="submission" date="2014-06" db="EMBL/GenBank/DDBJ databases">
        <title>Draft genome sequence of Bacillus gaemokensis JCM 15801 (MCCC 1A00707).</title>
        <authorList>
            <person name="Lai Q."/>
            <person name="Liu Y."/>
            <person name="Shao Z."/>
        </authorList>
    </citation>
    <scope>NUCLEOTIDE SEQUENCE [LARGE SCALE GENOMIC DNA]</scope>
    <source>
        <strain evidence="5 6">JCM 15801</strain>
    </source>
</reference>
<dbReference type="PANTHER" id="PTHR48094:SF11">
    <property type="entry name" value="GLUTATHIONE-INDEPENDENT GLYOXALASE HSP31-RELATED"/>
    <property type="match status" value="1"/>
</dbReference>
<dbReference type="SUPFAM" id="SSF52317">
    <property type="entry name" value="Class I glutamine amidotransferase-like"/>
    <property type="match status" value="1"/>
</dbReference>
<dbReference type="RefSeq" id="WP_033675756.1">
    <property type="nucleotide sequence ID" value="NZ_JOTM01000017.1"/>
</dbReference>
<dbReference type="GO" id="GO:0019172">
    <property type="term" value="F:glyoxalase III activity"/>
    <property type="evidence" value="ECO:0007669"/>
    <property type="project" value="TreeGrafter"/>
</dbReference>
<dbReference type="PANTHER" id="PTHR48094">
    <property type="entry name" value="PROTEIN/NUCLEIC ACID DEGLYCASE DJ-1-RELATED"/>
    <property type="match status" value="1"/>
</dbReference>
<dbReference type="eggNOG" id="COG0693">
    <property type="taxonomic scope" value="Bacteria"/>
</dbReference>
<dbReference type="InterPro" id="IPR029062">
    <property type="entry name" value="Class_I_gatase-like"/>
</dbReference>
<evidence type="ECO:0000256" key="1">
    <source>
        <dbReference type="ARBA" id="ARBA00023016"/>
    </source>
</evidence>
<keyword evidence="6" id="KW-1185">Reference proteome</keyword>
<proteinExistence type="inferred from homology"/>
<dbReference type="EMBL" id="JOTM01000017">
    <property type="protein sequence ID" value="KEK23360.1"/>
    <property type="molecule type" value="Genomic_DNA"/>
</dbReference>
<dbReference type="Proteomes" id="UP000027778">
    <property type="component" value="Unassembled WGS sequence"/>
</dbReference>